<feature type="transmembrane region" description="Helical" evidence="1">
    <location>
        <begin position="166"/>
        <end position="187"/>
    </location>
</feature>
<feature type="transmembrane region" description="Helical" evidence="1">
    <location>
        <begin position="67"/>
        <end position="87"/>
    </location>
</feature>
<evidence type="ECO:0000313" key="3">
    <source>
        <dbReference type="Proteomes" id="UP000503498"/>
    </source>
</evidence>
<dbReference type="AlphaFoldDB" id="A0A7Z2VD90"/>
<proteinExistence type="predicted"/>
<organism evidence="2 3">
    <name type="scientific">Xanthomonas campestris pv. badrii</name>
    <dbReference type="NCBI Taxonomy" id="149696"/>
    <lineage>
        <taxon>Bacteria</taxon>
        <taxon>Pseudomonadati</taxon>
        <taxon>Pseudomonadota</taxon>
        <taxon>Gammaproteobacteria</taxon>
        <taxon>Lysobacterales</taxon>
        <taxon>Lysobacteraceae</taxon>
        <taxon>Xanthomonas</taxon>
    </lineage>
</organism>
<gene>
    <name evidence="2" type="ORF">HG421_18660</name>
</gene>
<keyword evidence="1" id="KW-1133">Transmembrane helix</keyword>
<evidence type="ECO:0000256" key="1">
    <source>
        <dbReference type="SAM" id="Phobius"/>
    </source>
</evidence>
<reference evidence="2 3" key="2">
    <citation type="submission" date="2020-04" db="EMBL/GenBank/DDBJ databases">
        <authorList>
            <person name="Fomenkov A."/>
            <person name="Anton B.P."/>
            <person name="Roberts R.J."/>
        </authorList>
    </citation>
    <scope>NUCLEOTIDE SEQUENCE [LARGE SCALE GENOMIC DNA]</scope>
    <source>
        <strain evidence="2 3">NEB122</strain>
    </source>
</reference>
<evidence type="ECO:0000313" key="2">
    <source>
        <dbReference type="EMBL" id="QJD69516.1"/>
    </source>
</evidence>
<keyword evidence="1" id="KW-0812">Transmembrane</keyword>
<reference evidence="2 3" key="1">
    <citation type="submission" date="2020-04" db="EMBL/GenBank/DDBJ databases">
        <title>Genome-Wide Identification of 5-Methylcytosine Sites in Bacterial Genomes By High-Throughput Sequencing of MspJI Restriction Fragments.</title>
        <authorList>
            <person name="Wu V."/>
        </authorList>
    </citation>
    <scope>NUCLEOTIDE SEQUENCE [LARGE SCALE GENOMIC DNA]</scope>
    <source>
        <strain evidence="2 3">NEB122</strain>
    </source>
</reference>
<protein>
    <submittedName>
        <fullName evidence="2">Uncharacterized protein</fullName>
    </submittedName>
</protein>
<dbReference type="EMBL" id="CP051651">
    <property type="protein sequence ID" value="QJD69516.1"/>
    <property type="molecule type" value="Genomic_DNA"/>
</dbReference>
<feature type="transmembrane region" description="Helical" evidence="1">
    <location>
        <begin position="142"/>
        <end position="160"/>
    </location>
</feature>
<dbReference type="Proteomes" id="UP000503498">
    <property type="component" value="Chromosome"/>
</dbReference>
<dbReference type="RefSeq" id="WP_169707653.1">
    <property type="nucleotide sequence ID" value="NZ_CP051651.1"/>
</dbReference>
<accession>A0A7Z2VD90</accession>
<sequence>MSALDNLSSKYLDEASSLIPMSSTGAFLFGIAFFGATEIDGSRWICLLSMKYEKIWFLRDLMFAQDIWRIAIIICLSLIGAALSRALSIRALSRGMRTNSLEIIRVFNKARDVSEKNGSEASFQVEAAKSWRARRMRGVSSIFKMSSFLFSVGLVSIASLDIVDVGIGIAILVAASFLSVLFSIRYLNACLPERIFLDSAVGLLGPKLVEELSQSTESDK</sequence>
<keyword evidence="1" id="KW-0472">Membrane</keyword>
<name>A0A7Z2VD90_XANCA</name>